<dbReference type="AlphaFoldDB" id="B9RR26"/>
<dbReference type="GO" id="GO:0004857">
    <property type="term" value="F:enzyme inhibitor activity"/>
    <property type="evidence" value="ECO:0000318"/>
    <property type="project" value="GO_Central"/>
</dbReference>
<dbReference type="SUPFAM" id="SSF101148">
    <property type="entry name" value="Plant invertase/pectin methylesterase inhibitor"/>
    <property type="match status" value="1"/>
</dbReference>
<evidence type="ECO:0000256" key="3">
    <source>
        <dbReference type="ARBA" id="ARBA00038471"/>
    </source>
</evidence>
<dbReference type="Gene3D" id="1.20.140.40">
    <property type="entry name" value="Invertase/pectin methylesterase inhibitor family protein"/>
    <property type="match status" value="1"/>
</dbReference>
<dbReference type="FunFam" id="1.20.140.40:FF:000008">
    <property type="entry name" value="Invertase/pectin methylesterase inhibitor family protein"/>
    <property type="match status" value="1"/>
</dbReference>
<dbReference type="eggNOG" id="ENOG502S2MS">
    <property type="taxonomic scope" value="Eukaryota"/>
</dbReference>
<feature type="transmembrane region" description="Helical" evidence="4">
    <location>
        <begin position="6"/>
        <end position="28"/>
    </location>
</feature>
<keyword evidence="4" id="KW-0812">Transmembrane</keyword>
<keyword evidence="4" id="KW-1133">Transmembrane helix</keyword>
<dbReference type="STRING" id="3988.B9RR26"/>
<dbReference type="GO" id="GO:0009505">
    <property type="term" value="C:plant-type cell wall"/>
    <property type="evidence" value="ECO:0000318"/>
    <property type="project" value="GO_Central"/>
</dbReference>
<evidence type="ECO:0000259" key="5">
    <source>
        <dbReference type="SMART" id="SM00856"/>
    </source>
</evidence>
<dbReference type="OrthoDB" id="1899334at2759"/>
<protein>
    <submittedName>
        <fullName evidence="6">Pectinmethylesterase inhibitor 2, putative</fullName>
    </submittedName>
</protein>
<proteinExistence type="inferred from homology"/>
<dbReference type="GO" id="GO:0046910">
    <property type="term" value="F:pectinesterase inhibitor activity"/>
    <property type="evidence" value="ECO:0007669"/>
    <property type="project" value="UniProtKB-ARBA"/>
</dbReference>
<dbReference type="Proteomes" id="UP000008311">
    <property type="component" value="Unassembled WGS sequence"/>
</dbReference>
<evidence type="ECO:0000256" key="2">
    <source>
        <dbReference type="ARBA" id="ARBA00023157"/>
    </source>
</evidence>
<feature type="domain" description="Pectinesterase inhibitor" evidence="5">
    <location>
        <begin position="38"/>
        <end position="185"/>
    </location>
</feature>
<reference evidence="7" key="1">
    <citation type="journal article" date="2010" name="Nat. Biotechnol.">
        <title>Draft genome sequence of the oilseed species Ricinus communis.</title>
        <authorList>
            <person name="Chan A.P."/>
            <person name="Crabtree J."/>
            <person name="Zhao Q."/>
            <person name="Lorenzi H."/>
            <person name="Orvis J."/>
            <person name="Puiu D."/>
            <person name="Melake-Berhan A."/>
            <person name="Jones K.M."/>
            <person name="Redman J."/>
            <person name="Chen G."/>
            <person name="Cahoon E.B."/>
            <person name="Gedil M."/>
            <person name="Stanke M."/>
            <person name="Haas B.J."/>
            <person name="Wortman J.R."/>
            <person name="Fraser-Liggett C.M."/>
            <person name="Ravel J."/>
            <person name="Rabinowicz P.D."/>
        </authorList>
    </citation>
    <scope>NUCLEOTIDE SEQUENCE [LARGE SCALE GENOMIC DNA]</scope>
    <source>
        <strain evidence="7">cv. Hale</strain>
    </source>
</reference>
<dbReference type="PANTHER" id="PTHR31080">
    <property type="entry name" value="PECTINESTERASE INHIBITOR-LIKE"/>
    <property type="match status" value="1"/>
</dbReference>
<sequence length="190" mass="20585">MASSKIFYSVLLGYFLLMSSLVFFGTSIRSHLAEDDKSSADLISKTCSHTLYYEICVFSLKSDPRSETADVQGLADIALSVSIAYGEETLAHVTDLKSKATENETLSSCLGDCVQEYNDAVGDLQEAADALKVKSLENVKTLVSSAMTDSDTCEEGFKEMELGDGSPLADRSQYFSKLCSNLLAITHLLS</sequence>
<accession>B9RR26</accession>
<dbReference type="PANTHER" id="PTHR31080:SF291">
    <property type="entry name" value="OS08G0541800 PROTEIN"/>
    <property type="match status" value="1"/>
</dbReference>
<dbReference type="InterPro" id="IPR051955">
    <property type="entry name" value="PME_Inhibitor"/>
</dbReference>
<evidence type="ECO:0000313" key="6">
    <source>
        <dbReference type="EMBL" id="EEF46197.1"/>
    </source>
</evidence>
<evidence type="ECO:0000256" key="1">
    <source>
        <dbReference type="ARBA" id="ARBA00022729"/>
    </source>
</evidence>
<dbReference type="InterPro" id="IPR006501">
    <property type="entry name" value="Pectinesterase_inhib_dom"/>
</dbReference>
<comment type="similarity">
    <text evidence="3">Belongs to the PMEI family.</text>
</comment>
<dbReference type="Pfam" id="PF04043">
    <property type="entry name" value="PMEI"/>
    <property type="match status" value="1"/>
</dbReference>
<dbReference type="InterPro" id="IPR035513">
    <property type="entry name" value="Invertase/methylesterase_inhib"/>
</dbReference>
<dbReference type="CDD" id="cd15801">
    <property type="entry name" value="PMEI-like_1"/>
    <property type="match status" value="1"/>
</dbReference>
<dbReference type="GO" id="GO:0009827">
    <property type="term" value="P:plant-type cell wall modification"/>
    <property type="evidence" value="ECO:0000318"/>
    <property type="project" value="GO_Central"/>
</dbReference>
<gene>
    <name evidence="6" type="ORF">RCOM_0708500</name>
</gene>
<dbReference type="EMBL" id="EQ973802">
    <property type="protein sequence ID" value="EEF46197.1"/>
    <property type="molecule type" value="Genomic_DNA"/>
</dbReference>
<keyword evidence="2" id="KW-1015">Disulfide bond</keyword>
<dbReference type="KEGG" id="rcu:8259031"/>
<name>B9RR26_RICCO</name>
<organism evidence="6 7">
    <name type="scientific">Ricinus communis</name>
    <name type="common">Castor bean</name>
    <dbReference type="NCBI Taxonomy" id="3988"/>
    <lineage>
        <taxon>Eukaryota</taxon>
        <taxon>Viridiplantae</taxon>
        <taxon>Streptophyta</taxon>
        <taxon>Embryophyta</taxon>
        <taxon>Tracheophyta</taxon>
        <taxon>Spermatophyta</taxon>
        <taxon>Magnoliopsida</taxon>
        <taxon>eudicotyledons</taxon>
        <taxon>Gunneridae</taxon>
        <taxon>Pentapetalae</taxon>
        <taxon>rosids</taxon>
        <taxon>fabids</taxon>
        <taxon>Malpighiales</taxon>
        <taxon>Euphorbiaceae</taxon>
        <taxon>Acalyphoideae</taxon>
        <taxon>Acalypheae</taxon>
        <taxon>Ricinus</taxon>
    </lineage>
</organism>
<evidence type="ECO:0000256" key="4">
    <source>
        <dbReference type="SAM" id="Phobius"/>
    </source>
</evidence>
<dbReference type="SMART" id="SM00856">
    <property type="entry name" value="PMEI"/>
    <property type="match status" value="1"/>
</dbReference>
<dbReference type="OMA" id="TATCKHT"/>
<dbReference type="InParanoid" id="B9RR26"/>
<keyword evidence="4" id="KW-0472">Membrane</keyword>
<evidence type="ECO:0000313" key="7">
    <source>
        <dbReference type="Proteomes" id="UP000008311"/>
    </source>
</evidence>
<keyword evidence="7" id="KW-1185">Reference proteome</keyword>
<keyword evidence="1" id="KW-0732">Signal</keyword>
<dbReference type="NCBIfam" id="TIGR01614">
    <property type="entry name" value="PME_inhib"/>
    <property type="match status" value="1"/>
</dbReference>